<organism evidence="2 3">
    <name type="scientific">Caenorhabditis angaria</name>
    <dbReference type="NCBI Taxonomy" id="860376"/>
    <lineage>
        <taxon>Eukaryota</taxon>
        <taxon>Metazoa</taxon>
        <taxon>Ecdysozoa</taxon>
        <taxon>Nematoda</taxon>
        <taxon>Chromadorea</taxon>
        <taxon>Rhabditida</taxon>
        <taxon>Rhabditina</taxon>
        <taxon>Rhabditomorpha</taxon>
        <taxon>Rhabditoidea</taxon>
        <taxon>Rhabditidae</taxon>
        <taxon>Peloderinae</taxon>
        <taxon>Caenorhabditis</taxon>
    </lineage>
</organism>
<keyword evidence="1" id="KW-1133">Transmembrane helix</keyword>
<evidence type="ECO:0000313" key="3">
    <source>
        <dbReference type="Proteomes" id="UP001152747"/>
    </source>
</evidence>
<accession>A0A9P1IC23</accession>
<feature type="transmembrane region" description="Helical" evidence="1">
    <location>
        <begin position="55"/>
        <end position="76"/>
    </location>
</feature>
<keyword evidence="1" id="KW-0472">Membrane</keyword>
<dbReference type="Proteomes" id="UP001152747">
    <property type="component" value="Unassembled WGS sequence"/>
</dbReference>
<dbReference type="Pfam" id="PF10326">
    <property type="entry name" value="7TM_GPCR_Str"/>
    <property type="match status" value="1"/>
</dbReference>
<comment type="caution">
    <text evidence="2">The sequence shown here is derived from an EMBL/GenBank/DDBJ whole genome shotgun (WGS) entry which is preliminary data.</text>
</comment>
<feature type="transmembrane region" description="Helical" evidence="1">
    <location>
        <begin position="503"/>
        <end position="524"/>
    </location>
</feature>
<feature type="transmembrane region" description="Helical" evidence="1">
    <location>
        <begin position="163"/>
        <end position="186"/>
    </location>
</feature>
<feature type="transmembrane region" description="Helical" evidence="1">
    <location>
        <begin position="215"/>
        <end position="238"/>
    </location>
</feature>
<keyword evidence="3" id="KW-1185">Reference proteome</keyword>
<dbReference type="Pfam" id="PF10317">
    <property type="entry name" value="7TM_GPCR_Srd"/>
    <property type="match status" value="1"/>
</dbReference>
<dbReference type="PANTHER" id="PTHR22943:SF41">
    <property type="entry name" value="SEVEN TM RECEPTOR"/>
    <property type="match status" value="1"/>
</dbReference>
<feature type="transmembrane region" description="Helical" evidence="1">
    <location>
        <begin position="305"/>
        <end position="331"/>
    </location>
</feature>
<gene>
    <name evidence="2" type="ORF">CAMP_LOCUS4520</name>
</gene>
<feature type="transmembrane region" description="Helical" evidence="1">
    <location>
        <begin position="24"/>
        <end position="43"/>
    </location>
</feature>
<dbReference type="EMBL" id="CANHGI010000002">
    <property type="protein sequence ID" value="CAI5441883.1"/>
    <property type="molecule type" value="Genomic_DNA"/>
</dbReference>
<dbReference type="InterPro" id="IPR019428">
    <property type="entry name" value="7TM_GPCR_serpentine_rcpt_Str"/>
</dbReference>
<dbReference type="SUPFAM" id="SSF81321">
    <property type="entry name" value="Family A G protein-coupled receptor-like"/>
    <property type="match status" value="2"/>
</dbReference>
<feature type="transmembrane region" description="Helical" evidence="1">
    <location>
        <begin position="250"/>
        <end position="270"/>
    </location>
</feature>
<name>A0A9P1IC23_9PELO</name>
<evidence type="ECO:0000313" key="2">
    <source>
        <dbReference type="EMBL" id="CAI5441883.1"/>
    </source>
</evidence>
<feature type="transmembrane region" description="Helical" evidence="1">
    <location>
        <begin position="466"/>
        <end position="491"/>
    </location>
</feature>
<sequence length="573" mass="65871">MLFQVGLLFFVIKKSPPALGDIRYFLINTSCIQITLINISSFLQMRYIPNSTTLALISNGLCAFFEIEVCFSGYHIHMMTTLATGLAISNTMLFRYLILARFKISKRMVKLMMFIAYIPPIIVLIIPFTDTWDFSSVKSQTVVEHPNYIISEPMVGFSNVHSAQFIAATFILSLGVYGIPSFCLILTRKVLKLIQTHNNMSEKTKSHSRMLIKGLMFQTALPMLSYIPIFTCYCYMQISEKELLLPQYLLMPLISVPGLIDPLISFYFIIPYRKLINDMLFKVMHIEGPSILFFLQEEFLKYHMIYGYLASGLFCGSFAFCIMAFAIHFIYRYLSVCRPNLLHVFNGPKLFLWYLIPSISMILWGSLNVWLYHADNFRRNYFREVMNKTYNEDVDRIIFLGPIYYLVDGKNNRHWLYKDVAGIVILCSLLSLSINFCLTCAFLTYRNLKNLSSITSTQNLALNRQLFISLLLQTVFPIITQYIPAALLYIFPFVGVNAGRLANWVGLSCSIYPALEPIIAILIIERFRKFVFCQAKLASNGTISTTNIETNIHNMREISVRRSISQSPVHSNN</sequence>
<keyword evidence="1" id="KW-0812">Transmembrane</keyword>
<dbReference type="PANTHER" id="PTHR22943">
    <property type="entry name" value="7-TRANSMEMBRANE DOMAIN RECEPTOR C.ELEGANS"/>
    <property type="match status" value="1"/>
</dbReference>
<feature type="transmembrane region" description="Helical" evidence="1">
    <location>
        <begin position="82"/>
        <end position="99"/>
    </location>
</feature>
<protein>
    <submittedName>
        <fullName evidence="2">Uncharacterized protein</fullName>
    </submittedName>
</protein>
<dbReference type="InterPro" id="IPR019421">
    <property type="entry name" value="7TM_GPCR_serpentine_rcpt_Srd"/>
</dbReference>
<proteinExistence type="predicted"/>
<dbReference type="AlphaFoldDB" id="A0A9P1IC23"/>
<feature type="transmembrane region" description="Helical" evidence="1">
    <location>
        <begin position="420"/>
        <end position="445"/>
    </location>
</feature>
<evidence type="ECO:0000256" key="1">
    <source>
        <dbReference type="SAM" id="Phobius"/>
    </source>
</evidence>
<feature type="transmembrane region" description="Helical" evidence="1">
    <location>
        <begin position="111"/>
        <end position="129"/>
    </location>
</feature>
<reference evidence="2" key="1">
    <citation type="submission" date="2022-11" db="EMBL/GenBank/DDBJ databases">
        <authorList>
            <person name="Kikuchi T."/>
        </authorList>
    </citation>
    <scope>NUCLEOTIDE SEQUENCE</scope>
    <source>
        <strain evidence="2">PS1010</strain>
    </source>
</reference>
<feature type="transmembrane region" description="Helical" evidence="1">
    <location>
        <begin position="351"/>
        <end position="372"/>
    </location>
</feature>